<reference evidence="7" key="1">
    <citation type="journal article" date="2020" name="Stud. Mycol.">
        <title>101 Dothideomycetes genomes: a test case for predicting lifestyles and emergence of pathogens.</title>
        <authorList>
            <person name="Haridas S."/>
            <person name="Albert R."/>
            <person name="Binder M."/>
            <person name="Bloem J."/>
            <person name="Labutti K."/>
            <person name="Salamov A."/>
            <person name="Andreopoulos B."/>
            <person name="Baker S."/>
            <person name="Barry K."/>
            <person name="Bills G."/>
            <person name="Bluhm B."/>
            <person name="Cannon C."/>
            <person name="Castanera R."/>
            <person name="Culley D."/>
            <person name="Daum C."/>
            <person name="Ezra D."/>
            <person name="Gonzalez J."/>
            <person name="Henrissat B."/>
            <person name="Kuo A."/>
            <person name="Liang C."/>
            <person name="Lipzen A."/>
            <person name="Lutzoni F."/>
            <person name="Magnuson J."/>
            <person name="Mondo S."/>
            <person name="Nolan M."/>
            <person name="Ohm R."/>
            <person name="Pangilinan J."/>
            <person name="Park H.-J."/>
            <person name="Ramirez L."/>
            <person name="Alfaro M."/>
            <person name="Sun H."/>
            <person name="Tritt A."/>
            <person name="Yoshinaga Y."/>
            <person name="Zwiers L.-H."/>
            <person name="Turgeon B."/>
            <person name="Goodwin S."/>
            <person name="Spatafora J."/>
            <person name="Crous P."/>
            <person name="Grigoriev I."/>
        </authorList>
    </citation>
    <scope>NUCLEOTIDE SEQUENCE</scope>
    <source>
        <strain evidence="7">CBS 121739</strain>
    </source>
</reference>
<dbReference type="InterPro" id="IPR013083">
    <property type="entry name" value="Znf_RING/FYVE/PHD"/>
</dbReference>
<dbReference type="PANTHER" id="PTHR15710">
    <property type="entry name" value="E3 UBIQUITIN-PROTEIN LIGASE PRAJA"/>
    <property type="match status" value="1"/>
</dbReference>
<gene>
    <name evidence="7" type="ORF">EJ05DRAFT_474160</name>
</gene>
<organism evidence="7 8">
    <name type="scientific">Pseudovirgaria hyperparasitica</name>
    <dbReference type="NCBI Taxonomy" id="470096"/>
    <lineage>
        <taxon>Eukaryota</taxon>
        <taxon>Fungi</taxon>
        <taxon>Dikarya</taxon>
        <taxon>Ascomycota</taxon>
        <taxon>Pezizomycotina</taxon>
        <taxon>Dothideomycetes</taxon>
        <taxon>Dothideomycetes incertae sedis</taxon>
        <taxon>Acrospermales</taxon>
        <taxon>Acrospermaceae</taxon>
        <taxon>Pseudovirgaria</taxon>
    </lineage>
</organism>
<protein>
    <recommendedName>
        <fullName evidence="6">RING-type domain-containing protein</fullName>
    </recommendedName>
</protein>
<dbReference type="Proteomes" id="UP000799437">
    <property type="component" value="Unassembled WGS sequence"/>
</dbReference>
<dbReference type="PROSITE" id="PS50089">
    <property type="entry name" value="ZF_RING_2"/>
    <property type="match status" value="1"/>
</dbReference>
<feature type="region of interest" description="Disordered" evidence="5">
    <location>
        <begin position="1"/>
        <end position="22"/>
    </location>
</feature>
<name>A0A6A6WEF8_9PEZI</name>
<dbReference type="RefSeq" id="XP_033602717.1">
    <property type="nucleotide sequence ID" value="XM_033743544.1"/>
</dbReference>
<dbReference type="SUPFAM" id="SSF57850">
    <property type="entry name" value="RING/U-box"/>
    <property type="match status" value="1"/>
</dbReference>
<accession>A0A6A6WEF8</accession>
<dbReference type="Pfam" id="PF13639">
    <property type="entry name" value="zf-RING_2"/>
    <property type="match status" value="1"/>
</dbReference>
<feature type="region of interest" description="Disordered" evidence="5">
    <location>
        <begin position="166"/>
        <end position="193"/>
    </location>
</feature>
<dbReference type="GO" id="GO:0008270">
    <property type="term" value="F:zinc ion binding"/>
    <property type="evidence" value="ECO:0007669"/>
    <property type="project" value="UniProtKB-KW"/>
</dbReference>
<keyword evidence="8" id="KW-1185">Reference proteome</keyword>
<evidence type="ECO:0000313" key="7">
    <source>
        <dbReference type="EMBL" id="KAF2760266.1"/>
    </source>
</evidence>
<evidence type="ECO:0000259" key="6">
    <source>
        <dbReference type="PROSITE" id="PS50089"/>
    </source>
</evidence>
<dbReference type="OrthoDB" id="8062037at2759"/>
<keyword evidence="1" id="KW-0479">Metal-binding</keyword>
<feature type="compositionally biased region" description="Acidic residues" evidence="5">
    <location>
        <begin position="183"/>
        <end position="193"/>
    </location>
</feature>
<dbReference type="GO" id="GO:0061630">
    <property type="term" value="F:ubiquitin protein ligase activity"/>
    <property type="evidence" value="ECO:0007669"/>
    <property type="project" value="TreeGrafter"/>
</dbReference>
<dbReference type="GeneID" id="54484598"/>
<evidence type="ECO:0000256" key="2">
    <source>
        <dbReference type="ARBA" id="ARBA00022771"/>
    </source>
</evidence>
<dbReference type="AlphaFoldDB" id="A0A6A6WEF8"/>
<dbReference type="GO" id="GO:0016567">
    <property type="term" value="P:protein ubiquitination"/>
    <property type="evidence" value="ECO:0007669"/>
    <property type="project" value="TreeGrafter"/>
</dbReference>
<evidence type="ECO:0000256" key="3">
    <source>
        <dbReference type="ARBA" id="ARBA00022833"/>
    </source>
</evidence>
<keyword evidence="2 4" id="KW-0863">Zinc-finger</keyword>
<evidence type="ECO:0000256" key="1">
    <source>
        <dbReference type="ARBA" id="ARBA00022723"/>
    </source>
</evidence>
<evidence type="ECO:0000313" key="8">
    <source>
        <dbReference type="Proteomes" id="UP000799437"/>
    </source>
</evidence>
<keyword evidence="3" id="KW-0862">Zinc</keyword>
<dbReference type="GO" id="GO:0005737">
    <property type="term" value="C:cytoplasm"/>
    <property type="evidence" value="ECO:0007669"/>
    <property type="project" value="TreeGrafter"/>
</dbReference>
<proteinExistence type="predicted"/>
<sequence length="193" mass="21999">MAEYEVEHGIKSDESKSKHIDRPDLSSFYSELDYSTSGRGAHASPEPDHVAAPHLLLADAYNHILRDNPNVSALLEPMIEQLLSAADHPQAELKGVPNSFFDELERVERKKLKPDDDCPICGNAFLDDKHILVVRLPCHKDHMFDLECIQPWLKLNTTCPLDRKDVYTPKKPEKKVETPHAADDEEEWDDMYA</sequence>
<dbReference type="Gene3D" id="3.30.40.10">
    <property type="entry name" value="Zinc/RING finger domain, C3HC4 (zinc finger)"/>
    <property type="match status" value="1"/>
</dbReference>
<feature type="compositionally biased region" description="Basic and acidic residues" evidence="5">
    <location>
        <begin position="166"/>
        <end position="182"/>
    </location>
</feature>
<evidence type="ECO:0000256" key="5">
    <source>
        <dbReference type="SAM" id="MobiDB-lite"/>
    </source>
</evidence>
<dbReference type="PANTHER" id="PTHR15710:SF241">
    <property type="entry name" value="RING-TYPE DOMAIN-CONTAINING PROTEIN"/>
    <property type="match status" value="1"/>
</dbReference>
<evidence type="ECO:0000256" key="4">
    <source>
        <dbReference type="PROSITE-ProRule" id="PRU00175"/>
    </source>
</evidence>
<dbReference type="EMBL" id="ML996568">
    <property type="protein sequence ID" value="KAF2760266.1"/>
    <property type="molecule type" value="Genomic_DNA"/>
</dbReference>
<dbReference type="InterPro" id="IPR001841">
    <property type="entry name" value="Znf_RING"/>
</dbReference>
<feature type="domain" description="RING-type" evidence="6">
    <location>
        <begin position="118"/>
        <end position="163"/>
    </location>
</feature>